<keyword evidence="2" id="KW-1185">Reference proteome</keyword>
<proteinExistence type="predicted"/>
<reference evidence="1 2" key="1">
    <citation type="submission" date="2021-08" db="EMBL/GenBank/DDBJ databases">
        <authorList>
            <person name="Peeters C."/>
        </authorList>
    </citation>
    <scope>NUCLEOTIDE SEQUENCE [LARGE SCALE GENOMIC DNA]</scope>
    <source>
        <strain evidence="1 2">LMG 32289</strain>
    </source>
</reference>
<name>A0ABM8WYW2_9BURK</name>
<dbReference type="InterPro" id="IPR054257">
    <property type="entry name" value="DUF6988"/>
</dbReference>
<dbReference type="Pfam" id="PF22491">
    <property type="entry name" value="DUF6988"/>
    <property type="match status" value="1"/>
</dbReference>
<comment type="caution">
    <text evidence="1">The sequence shown here is derived from an EMBL/GenBank/DDBJ whole genome shotgun (WGS) entry which is preliminary data.</text>
</comment>
<gene>
    <name evidence="1" type="ORF">LMG32289_02677</name>
</gene>
<dbReference type="Proteomes" id="UP000706525">
    <property type="component" value="Unassembled WGS sequence"/>
</dbReference>
<dbReference type="EMBL" id="CAJZAG010000005">
    <property type="protein sequence ID" value="CAG9172780.1"/>
    <property type="molecule type" value="Genomic_DNA"/>
</dbReference>
<accession>A0ABM8WYW2</accession>
<evidence type="ECO:0000313" key="1">
    <source>
        <dbReference type="EMBL" id="CAG9172780.1"/>
    </source>
</evidence>
<dbReference type="RefSeq" id="WP_223988868.1">
    <property type="nucleotide sequence ID" value="NZ_CAJZAG010000005.1"/>
</dbReference>
<organism evidence="1 2">
    <name type="scientific">Cupriavidus pampae</name>
    <dbReference type="NCBI Taxonomy" id="659251"/>
    <lineage>
        <taxon>Bacteria</taxon>
        <taxon>Pseudomonadati</taxon>
        <taxon>Pseudomonadota</taxon>
        <taxon>Betaproteobacteria</taxon>
        <taxon>Burkholderiales</taxon>
        <taxon>Burkholderiaceae</taxon>
        <taxon>Cupriavidus</taxon>
    </lineage>
</organism>
<sequence>MKDAVPTDHPRTIAAYQCALMSVEHAAGALALLTIGMPNAALALLRPQFEALIRSVWLLEAAEEKWVRQYHEVPADASAPADAPALAAMREDLLRLDDPRSRDVVEHLDEYRARASDAISALTNGRLHPMSRSGNGDPAGLVERVVRCANGLVCHAAQMAALVSNDAPSSMVAVHALRAQFQDCLPSA</sequence>
<evidence type="ECO:0000313" key="2">
    <source>
        <dbReference type="Proteomes" id="UP000706525"/>
    </source>
</evidence>
<protein>
    <submittedName>
        <fullName evidence="1">Uncharacterized protein</fullName>
    </submittedName>
</protein>